<gene>
    <name evidence="1" type="ORF">ICL16_17595</name>
</gene>
<sequence>MFETVSFQVTTGQIVSCAKKGAVLVAIAKVENYVMGKVAMYPQEEMRRLQQMKQEFRKEFDIDPNNEARLEEIKRLKKNYERSQEMFESIKSIGLTDSVDDINKIILHLLLVGEKVTVENRVEHSSNLEGASGQLKVLSTWVILPDSTRYLSSIQFRR</sequence>
<reference evidence="1" key="1">
    <citation type="submission" date="2020-09" db="EMBL/GenBank/DDBJ databases">
        <title>Iningainema tapete sp. nov. (Scytonemataceae, Cyanobacteria) from greenhouses in central Florida (USA) produces two types of nodularin with biosynthetic potential for microcystin-LR and anabaenopeptins.</title>
        <authorList>
            <person name="Berthold D.E."/>
            <person name="Lefler F.W."/>
            <person name="Huang I.-S."/>
            <person name="Abdulla H."/>
            <person name="Zimba P.V."/>
            <person name="Laughinghouse H.D. IV."/>
        </authorList>
    </citation>
    <scope>NUCLEOTIDE SEQUENCE</scope>
    <source>
        <strain evidence="1">BLCCT55</strain>
    </source>
</reference>
<protein>
    <submittedName>
        <fullName evidence="1">Uncharacterized protein</fullName>
    </submittedName>
</protein>
<comment type="caution">
    <text evidence="1">The sequence shown here is derived from an EMBL/GenBank/DDBJ whole genome shotgun (WGS) entry which is preliminary data.</text>
</comment>
<name>A0A8J7C7W7_9CYAN</name>
<accession>A0A8J7C7W7</accession>
<keyword evidence="2" id="KW-1185">Reference proteome</keyword>
<dbReference type="Proteomes" id="UP000629098">
    <property type="component" value="Unassembled WGS sequence"/>
</dbReference>
<dbReference type="RefSeq" id="WP_190830086.1">
    <property type="nucleotide sequence ID" value="NZ_CAWPPI010000060.1"/>
</dbReference>
<evidence type="ECO:0000313" key="2">
    <source>
        <dbReference type="Proteomes" id="UP000629098"/>
    </source>
</evidence>
<organism evidence="1 2">
    <name type="scientific">Iningainema tapete BLCC-T55</name>
    <dbReference type="NCBI Taxonomy" id="2748662"/>
    <lineage>
        <taxon>Bacteria</taxon>
        <taxon>Bacillati</taxon>
        <taxon>Cyanobacteriota</taxon>
        <taxon>Cyanophyceae</taxon>
        <taxon>Nostocales</taxon>
        <taxon>Scytonemataceae</taxon>
        <taxon>Iningainema tapete</taxon>
    </lineage>
</organism>
<dbReference type="EMBL" id="JACXAE010000060">
    <property type="protein sequence ID" value="MBD2773836.1"/>
    <property type="molecule type" value="Genomic_DNA"/>
</dbReference>
<evidence type="ECO:0000313" key="1">
    <source>
        <dbReference type="EMBL" id="MBD2773836.1"/>
    </source>
</evidence>
<proteinExistence type="predicted"/>
<dbReference type="AlphaFoldDB" id="A0A8J7C7W7"/>